<proteinExistence type="predicted"/>
<dbReference type="InterPro" id="IPR001296">
    <property type="entry name" value="Glyco_trans_1"/>
</dbReference>
<dbReference type="GO" id="GO:0016758">
    <property type="term" value="F:hexosyltransferase activity"/>
    <property type="evidence" value="ECO:0007669"/>
    <property type="project" value="TreeGrafter"/>
</dbReference>
<dbReference type="Pfam" id="PF13439">
    <property type="entry name" value="Glyco_transf_4"/>
    <property type="match status" value="1"/>
</dbReference>
<keyword evidence="3" id="KW-0808">Transferase</keyword>
<dbReference type="SUPFAM" id="SSF53756">
    <property type="entry name" value="UDP-Glycosyltransferase/glycogen phosphorylase"/>
    <property type="match status" value="1"/>
</dbReference>
<gene>
    <name evidence="3" type="ORF">MNBD_GAMMA05-1277</name>
</gene>
<dbReference type="Pfam" id="PF00534">
    <property type="entry name" value="Glycos_transf_1"/>
    <property type="match status" value="1"/>
</dbReference>
<dbReference type="PANTHER" id="PTHR45947:SF3">
    <property type="entry name" value="SULFOQUINOVOSYL TRANSFERASE SQD2"/>
    <property type="match status" value="1"/>
</dbReference>
<dbReference type="AlphaFoldDB" id="A0A3B0WCV0"/>
<organism evidence="3">
    <name type="scientific">hydrothermal vent metagenome</name>
    <dbReference type="NCBI Taxonomy" id="652676"/>
    <lineage>
        <taxon>unclassified sequences</taxon>
        <taxon>metagenomes</taxon>
        <taxon>ecological metagenomes</taxon>
    </lineage>
</organism>
<evidence type="ECO:0000313" key="3">
    <source>
        <dbReference type="EMBL" id="VAW53818.1"/>
    </source>
</evidence>
<dbReference type="PANTHER" id="PTHR45947">
    <property type="entry name" value="SULFOQUINOVOSYL TRANSFERASE SQD2"/>
    <property type="match status" value="1"/>
</dbReference>
<sequence length="397" mass="44447">MSHKILYLSRIYPNNIVAVNGLWVEGMVTAMSKLHEVRVVSPVPYCPPLPESTGYANNRKILSRSKVNGVEVYRPRFLSPPGYILHSYLGELLYWSIVWKIDRYRKEFPFELIHAHFSYPEGYVAARLARRYNIPLIITEHATWKPWMDDYPRVAKQAVFAAGVSHGMIAASRYLADTMAAFTGEPKKLHDIPIGVNTALFKPDATVKKVPRQILYVGRIHKTKGVDILFNALSLLLKTHSDIHLIVIGGNLGFKNYQKQENEMRALATRLNINSSIEFVGMQPPETVVKYMQQSALLVLPSRRETFGAVLIEAIASGTPVVATRCGGPDDFVTDSVGALVDKENSQALADGIEKVMLNLNDYPADILHKYADEGFSWDSVARRTNQLYDAALSTGE</sequence>
<evidence type="ECO:0000259" key="1">
    <source>
        <dbReference type="Pfam" id="PF00534"/>
    </source>
</evidence>
<evidence type="ECO:0000259" key="2">
    <source>
        <dbReference type="Pfam" id="PF13439"/>
    </source>
</evidence>
<feature type="domain" description="Glycosyl transferase family 1" evidence="1">
    <location>
        <begin position="208"/>
        <end position="359"/>
    </location>
</feature>
<dbReference type="InterPro" id="IPR050194">
    <property type="entry name" value="Glycosyltransferase_grp1"/>
</dbReference>
<name>A0A3B0WCV0_9ZZZZ</name>
<protein>
    <submittedName>
        <fullName evidence="3">Teichuronic acid biosynthesis glycosyl transferase TuaC</fullName>
    </submittedName>
</protein>
<dbReference type="Gene3D" id="3.40.50.2000">
    <property type="entry name" value="Glycogen Phosphorylase B"/>
    <property type="match status" value="2"/>
</dbReference>
<dbReference type="InterPro" id="IPR028098">
    <property type="entry name" value="Glyco_trans_4-like_N"/>
</dbReference>
<reference evidence="3" key="1">
    <citation type="submission" date="2018-06" db="EMBL/GenBank/DDBJ databases">
        <authorList>
            <person name="Zhirakovskaya E."/>
        </authorList>
    </citation>
    <scope>NUCLEOTIDE SEQUENCE</scope>
</reference>
<dbReference type="EMBL" id="UOFE01000035">
    <property type="protein sequence ID" value="VAW53818.1"/>
    <property type="molecule type" value="Genomic_DNA"/>
</dbReference>
<feature type="domain" description="Glycosyltransferase subfamily 4-like N-terminal" evidence="2">
    <location>
        <begin position="27"/>
        <end position="199"/>
    </location>
</feature>
<accession>A0A3B0WCV0</accession>